<keyword evidence="2" id="KW-1185">Reference proteome</keyword>
<evidence type="ECO:0000313" key="2">
    <source>
        <dbReference type="Proteomes" id="UP001108240"/>
    </source>
</evidence>
<reference evidence="1" key="1">
    <citation type="submission" date="2025-08" db="UniProtKB">
        <authorList>
            <consortium name="Ensembl"/>
        </authorList>
    </citation>
    <scope>IDENTIFICATION</scope>
</reference>
<evidence type="ECO:0000313" key="1">
    <source>
        <dbReference type="Ensembl" id="ENSCCRP00000134060.1"/>
    </source>
</evidence>
<proteinExistence type="predicted"/>
<sequence length="548" mass="61457">MKLMYLQCKQYSSFFFLINRIVKMTSTIILRVILGENSAQKVTLQNGVLCSLAELMNEIQTQCNLMGEFRLQIMDPDLQDFVNLTSTTDVQNKSTLKVIKLCDSLAVSPSPSSCDTDILSSRSSSEVSHSSSLDPQELTLNTRSSWPTCFVVPRFSYEAEIKLEQGNSEYQKNGILLNPDPKLKSDILDGLAEEIVKFKVYLSDAEFSEVAEALIKQHPCLKEQGSLTGCSGWKRSLKYKMSNYRTKLRNLGCSEVTVNAMKHKPMGVSNPAFGVKKPRKAEVNFCPSFLPGETPDSMEQIRVSLLSEVKKKNNEQTLRRLMDLSFALRRQEVVKESPLIVDFMGRWPALFQENEVCAEFARVTTVALISKFFSKLDEHTPSLLRIFAKRGGAQGRRIRKLLVPLTKCACINVKRECVLKALFVYLNEDPDNLIKEYMDVDFSNAETAFKEMVMGVFVIRCDGGEGCEGCEDEPADVGVVLEGVTALEGLGNVTNGVALLIGLIYALNLSYPKELRYTFELLQKVFLELDGHKLSTKVQALKTKLFTP</sequence>
<dbReference type="GeneTree" id="ENSGT00950000182912"/>
<dbReference type="Ensembl" id="ENSCCRT00000202307.1">
    <property type="protein sequence ID" value="ENSCCRP00000134060.1"/>
    <property type="gene ID" value="ENSCCRG00000070376.1"/>
</dbReference>
<dbReference type="PANTHER" id="PTHR31025:SF27">
    <property type="entry name" value="SI:CH211-193K19.2-RELATED"/>
    <property type="match status" value="1"/>
</dbReference>
<protein>
    <recommendedName>
        <fullName evidence="3">Sterile alpha motif domain-containing 3-like</fullName>
    </recommendedName>
</protein>
<accession>A0A9J7ZY24</accession>
<organism evidence="1 2">
    <name type="scientific">Cyprinus carpio carpio</name>
    <dbReference type="NCBI Taxonomy" id="630221"/>
    <lineage>
        <taxon>Eukaryota</taxon>
        <taxon>Metazoa</taxon>
        <taxon>Chordata</taxon>
        <taxon>Craniata</taxon>
        <taxon>Vertebrata</taxon>
        <taxon>Euteleostomi</taxon>
        <taxon>Actinopterygii</taxon>
        <taxon>Neopterygii</taxon>
        <taxon>Teleostei</taxon>
        <taxon>Ostariophysi</taxon>
        <taxon>Cypriniformes</taxon>
        <taxon>Cyprinidae</taxon>
        <taxon>Cyprininae</taxon>
        <taxon>Cyprinus</taxon>
    </lineage>
</organism>
<dbReference type="AlphaFoldDB" id="A0A9J7ZY24"/>
<dbReference type="Proteomes" id="UP001108240">
    <property type="component" value="Unplaced"/>
</dbReference>
<dbReference type="PANTHER" id="PTHR31025">
    <property type="entry name" value="SI:CH211-196P9.1-RELATED"/>
    <property type="match status" value="1"/>
</dbReference>
<name>A0A9J7ZY24_CYPCA</name>
<reference evidence="1" key="2">
    <citation type="submission" date="2025-09" db="UniProtKB">
        <authorList>
            <consortium name="Ensembl"/>
        </authorList>
    </citation>
    <scope>IDENTIFICATION</scope>
</reference>
<evidence type="ECO:0008006" key="3">
    <source>
        <dbReference type="Google" id="ProtNLM"/>
    </source>
</evidence>